<keyword evidence="2" id="KW-1185">Reference proteome</keyword>
<reference evidence="1 2" key="1">
    <citation type="journal article" date="2018" name="Nat. Ecol. Evol.">
        <title>Pezizomycetes genomes reveal the molecular basis of ectomycorrhizal truffle lifestyle.</title>
        <authorList>
            <person name="Murat C."/>
            <person name="Payen T."/>
            <person name="Noel B."/>
            <person name="Kuo A."/>
            <person name="Morin E."/>
            <person name="Chen J."/>
            <person name="Kohler A."/>
            <person name="Krizsan K."/>
            <person name="Balestrini R."/>
            <person name="Da Silva C."/>
            <person name="Montanini B."/>
            <person name="Hainaut M."/>
            <person name="Levati E."/>
            <person name="Barry K.W."/>
            <person name="Belfiori B."/>
            <person name="Cichocki N."/>
            <person name="Clum A."/>
            <person name="Dockter R.B."/>
            <person name="Fauchery L."/>
            <person name="Guy J."/>
            <person name="Iotti M."/>
            <person name="Le Tacon F."/>
            <person name="Lindquist E.A."/>
            <person name="Lipzen A."/>
            <person name="Malagnac F."/>
            <person name="Mello A."/>
            <person name="Molinier V."/>
            <person name="Miyauchi S."/>
            <person name="Poulain J."/>
            <person name="Riccioni C."/>
            <person name="Rubini A."/>
            <person name="Sitrit Y."/>
            <person name="Splivallo R."/>
            <person name="Traeger S."/>
            <person name="Wang M."/>
            <person name="Zifcakova L."/>
            <person name="Wipf D."/>
            <person name="Zambonelli A."/>
            <person name="Paolocci F."/>
            <person name="Nowrousian M."/>
            <person name="Ottonello S."/>
            <person name="Baldrian P."/>
            <person name="Spatafora J.W."/>
            <person name="Henrissat B."/>
            <person name="Nagy L.G."/>
            <person name="Aury J.M."/>
            <person name="Wincker P."/>
            <person name="Grigoriev I.V."/>
            <person name="Bonfante P."/>
            <person name="Martin F.M."/>
        </authorList>
    </citation>
    <scope>NUCLEOTIDE SEQUENCE [LARGE SCALE GENOMIC DNA]</scope>
    <source>
        <strain evidence="1 2">120613-1</strain>
    </source>
</reference>
<dbReference type="AlphaFoldDB" id="A0A3N4KGE8"/>
<sequence length="78" mass="9013">FVLLGDMPQQAKNMGFKKQNALFGCQLCLIPSKIYCDIDYNTISNGLLPHKLIFYYTTIKFYTNAQVTTIGRYYEVCK</sequence>
<protein>
    <submittedName>
        <fullName evidence="1">Uncharacterized protein</fullName>
    </submittedName>
</protein>
<feature type="non-terminal residue" evidence="1">
    <location>
        <position position="1"/>
    </location>
</feature>
<dbReference type="EMBL" id="ML120356">
    <property type="protein sequence ID" value="RPB04945.1"/>
    <property type="molecule type" value="Genomic_DNA"/>
</dbReference>
<evidence type="ECO:0000313" key="2">
    <source>
        <dbReference type="Proteomes" id="UP000276215"/>
    </source>
</evidence>
<evidence type="ECO:0000313" key="1">
    <source>
        <dbReference type="EMBL" id="RPB04945.1"/>
    </source>
</evidence>
<proteinExistence type="predicted"/>
<gene>
    <name evidence="1" type="ORF">L873DRAFT_1665777</name>
</gene>
<organism evidence="1 2">
    <name type="scientific">Choiromyces venosus 120613-1</name>
    <dbReference type="NCBI Taxonomy" id="1336337"/>
    <lineage>
        <taxon>Eukaryota</taxon>
        <taxon>Fungi</taxon>
        <taxon>Dikarya</taxon>
        <taxon>Ascomycota</taxon>
        <taxon>Pezizomycotina</taxon>
        <taxon>Pezizomycetes</taxon>
        <taxon>Pezizales</taxon>
        <taxon>Tuberaceae</taxon>
        <taxon>Choiromyces</taxon>
    </lineage>
</organism>
<dbReference type="OrthoDB" id="5372708at2759"/>
<dbReference type="Proteomes" id="UP000276215">
    <property type="component" value="Unassembled WGS sequence"/>
</dbReference>
<name>A0A3N4KGE8_9PEZI</name>
<accession>A0A3N4KGE8</accession>